<evidence type="ECO:0000256" key="4">
    <source>
        <dbReference type="ARBA" id="ARBA00022553"/>
    </source>
</evidence>
<evidence type="ECO:0000256" key="5">
    <source>
        <dbReference type="ARBA" id="ARBA00022679"/>
    </source>
</evidence>
<keyword evidence="5" id="KW-0808">Transferase</keyword>
<dbReference type="SUPFAM" id="SSF158472">
    <property type="entry name" value="HAMP domain-like"/>
    <property type="match status" value="1"/>
</dbReference>
<dbReference type="PRINTS" id="PR00344">
    <property type="entry name" value="BCTRLSENSOR"/>
</dbReference>
<protein>
    <recommendedName>
        <fullName evidence="3">histidine kinase</fullName>
        <ecNumber evidence="3">2.7.13.3</ecNumber>
    </recommendedName>
</protein>
<evidence type="ECO:0000256" key="9">
    <source>
        <dbReference type="ARBA" id="ARBA00023012"/>
    </source>
</evidence>
<dbReference type="InterPro" id="IPR036097">
    <property type="entry name" value="HisK_dim/P_sf"/>
</dbReference>
<feature type="transmembrane region" description="Helical" evidence="12">
    <location>
        <begin position="201"/>
        <end position="223"/>
    </location>
</feature>
<evidence type="ECO:0000256" key="2">
    <source>
        <dbReference type="ARBA" id="ARBA00004236"/>
    </source>
</evidence>
<dbReference type="GO" id="GO:0016301">
    <property type="term" value="F:kinase activity"/>
    <property type="evidence" value="ECO:0007669"/>
    <property type="project" value="UniProtKB-KW"/>
</dbReference>
<comment type="subcellular location">
    <subcellularLocation>
        <location evidence="2">Cell membrane</location>
    </subcellularLocation>
</comment>
<dbReference type="Pfam" id="PF00672">
    <property type="entry name" value="HAMP"/>
    <property type="match status" value="1"/>
</dbReference>
<dbReference type="InterPro" id="IPR036890">
    <property type="entry name" value="HATPase_C_sf"/>
</dbReference>
<keyword evidence="8 12" id="KW-1133">Transmembrane helix</keyword>
<evidence type="ECO:0000259" key="14">
    <source>
        <dbReference type="PROSITE" id="PS50885"/>
    </source>
</evidence>
<dbReference type="InterPro" id="IPR050428">
    <property type="entry name" value="TCS_sensor_his_kinase"/>
</dbReference>
<dbReference type="SUPFAM" id="SSF55874">
    <property type="entry name" value="ATPase domain of HSP90 chaperone/DNA topoisomerase II/histidine kinase"/>
    <property type="match status" value="1"/>
</dbReference>
<keyword evidence="9" id="KW-0902">Two-component regulatory system</keyword>
<evidence type="ECO:0000313" key="15">
    <source>
        <dbReference type="EMBL" id="GAA4795206.1"/>
    </source>
</evidence>
<feature type="domain" description="Histidine kinase" evidence="13">
    <location>
        <begin position="284"/>
        <end position="501"/>
    </location>
</feature>
<dbReference type="Proteomes" id="UP001500187">
    <property type="component" value="Unassembled WGS sequence"/>
</dbReference>
<organism evidence="15 16">
    <name type="scientific">Rothia endophytica</name>
    <dbReference type="NCBI Taxonomy" id="1324766"/>
    <lineage>
        <taxon>Bacteria</taxon>
        <taxon>Bacillati</taxon>
        <taxon>Actinomycetota</taxon>
        <taxon>Actinomycetes</taxon>
        <taxon>Micrococcales</taxon>
        <taxon>Micrococcaceae</taxon>
        <taxon>Rothia</taxon>
    </lineage>
</organism>
<keyword evidence="16" id="KW-1185">Reference proteome</keyword>
<dbReference type="InterPro" id="IPR003594">
    <property type="entry name" value="HATPase_dom"/>
</dbReference>
<dbReference type="InterPro" id="IPR005467">
    <property type="entry name" value="His_kinase_dom"/>
</dbReference>
<dbReference type="SUPFAM" id="SSF47384">
    <property type="entry name" value="Homodimeric domain of signal transducing histidine kinase"/>
    <property type="match status" value="1"/>
</dbReference>
<dbReference type="EMBL" id="BAABKP010000002">
    <property type="protein sequence ID" value="GAA4795206.1"/>
    <property type="molecule type" value="Genomic_DNA"/>
</dbReference>
<evidence type="ECO:0000256" key="1">
    <source>
        <dbReference type="ARBA" id="ARBA00000085"/>
    </source>
</evidence>
<evidence type="ECO:0000259" key="13">
    <source>
        <dbReference type="PROSITE" id="PS50109"/>
    </source>
</evidence>
<proteinExistence type="predicted"/>
<evidence type="ECO:0000256" key="10">
    <source>
        <dbReference type="ARBA" id="ARBA00023136"/>
    </source>
</evidence>
<keyword evidence="4" id="KW-0597">Phosphoprotein</keyword>
<dbReference type="InterPro" id="IPR003661">
    <property type="entry name" value="HisK_dim/P_dom"/>
</dbReference>
<keyword evidence="10 12" id="KW-0472">Membrane</keyword>
<dbReference type="Pfam" id="PF00512">
    <property type="entry name" value="HisKA"/>
    <property type="match status" value="1"/>
</dbReference>
<gene>
    <name evidence="15" type="ORF">GCM10023352_12950</name>
</gene>
<dbReference type="InterPro" id="IPR003660">
    <property type="entry name" value="HAMP_dom"/>
</dbReference>
<feature type="compositionally biased region" description="Polar residues" evidence="11">
    <location>
        <begin position="504"/>
        <end position="515"/>
    </location>
</feature>
<dbReference type="Gene3D" id="1.10.287.130">
    <property type="match status" value="1"/>
</dbReference>
<dbReference type="SMART" id="SM00387">
    <property type="entry name" value="HATPase_c"/>
    <property type="match status" value="1"/>
</dbReference>
<keyword evidence="7 15" id="KW-0418">Kinase</keyword>
<dbReference type="PROSITE" id="PS50885">
    <property type="entry name" value="HAMP"/>
    <property type="match status" value="1"/>
</dbReference>
<comment type="catalytic activity">
    <reaction evidence="1">
        <text>ATP + protein L-histidine = ADP + protein N-phospho-L-histidine.</text>
        <dbReference type="EC" id="2.7.13.3"/>
    </reaction>
</comment>
<dbReference type="CDD" id="cd00082">
    <property type="entry name" value="HisKA"/>
    <property type="match status" value="1"/>
</dbReference>
<dbReference type="CDD" id="cd06225">
    <property type="entry name" value="HAMP"/>
    <property type="match status" value="1"/>
</dbReference>
<comment type="caution">
    <text evidence="15">The sequence shown here is derived from an EMBL/GenBank/DDBJ whole genome shotgun (WGS) entry which is preliminary data.</text>
</comment>
<dbReference type="Gene3D" id="6.10.340.10">
    <property type="match status" value="1"/>
</dbReference>
<dbReference type="InterPro" id="IPR004358">
    <property type="entry name" value="Sig_transdc_His_kin-like_C"/>
</dbReference>
<dbReference type="EC" id="2.7.13.3" evidence="3"/>
<evidence type="ECO:0000313" key="16">
    <source>
        <dbReference type="Proteomes" id="UP001500187"/>
    </source>
</evidence>
<evidence type="ECO:0000256" key="11">
    <source>
        <dbReference type="SAM" id="MobiDB-lite"/>
    </source>
</evidence>
<dbReference type="Pfam" id="PF02518">
    <property type="entry name" value="HATPase_c"/>
    <property type="match status" value="1"/>
</dbReference>
<dbReference type="PANTHER" id="PTHR45436">
    <property type="entry name" value="SENSOR HISTIDINE KINASE YKOH"/>
    <property type="match status" value="1"/>
</dbReference>
<evidence type="ECO:0000256" key="3">
    <source>
        <dbReference type="ARBA" id="ARBA00012438"/>
    </source>
</evidence>
<dbReference type="Gene3D" id="3.30.565.10">
    <property type="entry name" value="Histidine kinase-like ATPase, C-terminal domain"/>
    <property type="match status" value="1"/>
</dbReference>
<evidence type="ECO:0000256" key="12">
    <source>
        <dbReference type="SAM" id="Phobius"/>
    </source>
</evidence>
<evidence type="ECO:0000256" key="7">
    <source>
        <dbReference type="ARBA" id="ARBA00022777"/>
    </source>
</evidence>
<sequence>MISLKPRWRSTLEKHRAKSARTERSGSVRLRIVAWTFLLTSFIITGLIFTVREILISDVGRGANSSTESEIGEFRNFAQIGVNPQTARPFETLEDMLGSYVTRQYTGYKEQVIGLTPHQIIFLEEQDHYALTTGYRLHQDQALLTGLRENPSNSGIEQTPAGPVHWGKVAVELRTDQGTTTGHLLVLEYIQPELDAVQHTVFIMIWVGVAGLAFTLLVSWLIATQITKPIRNLRQVAEHINDKNFSGRVTVKGDDDVAAMSHTFNKMLDRLEEATLTERQFMDEVSHELRTPITIVRGHLELMERTEEQEQTLLLVDDELERMGRIVSDLLTLAKSERPDFVQPHPTEVSELMISLDSKVQVFANHRWIIADIAEGEVGLDEQRITQAMLQLAANAAQYSPSGSAITIGSEFYGQGGERQLKLWVQDRGPGVSPEDASILFERFRRNNAKNPATAKQHSMGAGLGLAIVRSIAEAHGGGVWIAAPEDGPGSIFGISLPAPSPPKKTQSITATYPPQNEPEKS</sequence>
<dbReference type="PANTHER" id="PTHR45436:SF5">
    <property type="entry name" value="SENSOR HISTIDINE KINASE TRCS"/>
    <property type="match status" value="1"/>
</dbReference>
<keyword evidence="6 12" id="KW-0812">Transmembrane</keyword>
<name>A0ABP9BGM0_9MICC</name>
<feature type="transmembrane region" description="Helical" evidence="12">
    <location>
        <begin position="32"/>
        <end position="51"/>
    </location>
</feature>
<feature type="domain" description="HAMP" evidence="14">
    <location>
        <begin position="224"/>
        <end position="276"/>
    </location>
</feature>
<dbReference type="SMART" id="SM00304">
    <property type="entry name" value="HAMP"/>
    <property type="match status" value="1"/>
</dbReference>
<reference evidence="16" key="1">
    <citation type="journal article" date="2019" name="Int. J. Syst. Evol. Microbiol.">
        <title>The Global Catalogue of Microorganisms (GCM) 10K type strain sequencing project: providing services to taxonomists for standard genome sequencing and annotation.</title>
        <authorList>
            <consortium name="The Broad Institute Genomics Platform"/>
            <consortium name="The Broad Institute Genome Sequencing Center for Infectious Disease"/>
            <person name="Wu L."/>
            <person name="Ma J."/>
        </authorList>
    </citation>
    <scope>NUCLEOTIDE SEQUENCE [LARGE SCALE GENOMIC DNA]</scope>
    <source>
        <strain evidence="16">JCM 18541</strain>
    </source>
</reference>
<accession>A0ABP9BGM0</accession>
<feature type="region of interest" description="Disordered" evidence="11">
    <location>
        <begin position="495"/>
        <end position="522"/>
    </location>
</feature>
<dbReference type="PROSITE" id="PS50109">
    <property type="entry name" value="HIS_KIN"/>
    <property type="match status" value="1"/>
</dbReference>
<evidence type="ECO:0000256" key="6">
    <source>
        <dbReference type="ARBA" id="ARBA00022692"/>
    </source>
</evidence>
<evidence type="ECO:0000256" key="8">
    <source>
        <dbReference type="ARBA" id="ARBA00022989"/>
    </source>
</evidence>
<dbReference type="CDD" id="cd00075">
    <property type="entry name" value="HATPase"/>
    <property type="match status" value="1"/>
</dbReference>
<dbReference type="SMART" id="SM00388">
    <property type="entry name" value="HisKA"/>
    <property type="match status" value="1"/>
</dbReference>